<proteinExistence type="predicted"/>
<accession>A0A5B0LM03</accession>
<dbReference type="Proteomes" id="UP000325313">
    <property type="component" value="Unassembled WGS sequence"/>
</dbReference>
<evidence type="ECO:0000313" key="3">
    <source>
        <dbReference type="Proteomes" id="UP000324748"/>
    </source>
</evidence>
<evidence type="ECO:0000313" key="2">
    <source>
        <dbReference type="EMBL" id="KAA1094967.1"/>
    </source>
</evidence>
<organism evidence="1 4">
    <name type="scientific">Puccinia graminis f. sp. tritici</name>
    <dbReference type="NCBI Taxonomy" id="56615"/>
    <lineage>
        <taxon>Eukaryota</taxon>
        <taxon>Fungi</taxon>
        <taxon>Dikarya</taxon>
        <taxon>Basidiomycota</taxon>
        <taxon>Pucciniomycotina</taxon>
        <taxon>Pucciniomycetes</taxon>
        <taxon>Pucciniales</taxon>
        <taxon>Pucciniaceae</taxon>
        <taxon>Puccinia</taxon>
    </lineage>
</organism>
<gene>
    <name evidence="2" type="ORF">PGT21_033675</name>
    <name evidence="1" type="ORF">PGTUg99_015731</name>
</gene>
<sequence>MQKRRFDVYLGRPSARFRYYMSHNEWSEFSCGSGSDGLDFGSRSMEKTSTRKDNNLLAQYIVCDPIHRGDPNLKSDDNPESGQLFNSTLQPSIIHWRKPSDFVINRRRQTLDTTCSTQQRLSKVHILKTKSETFHQHRFCGYVLYWS</sequence>
<name>A0A5B0LM03_PUCGR</name>
<dbReference type="EMBL" id="VDEP01000511">
    <property type="protein sequence ID" value="KAA1065269.1"/>
    <property type="molecule type" value="Genomic_DNA"/>
</dbReference>
<keyword evidence="3" id="KW-1185">Reference proteome</keyword>
<dbReference type="EMBL" id="VSWC01000079">
    <property type="protein sequence ID" value="KAA1094967.1"/>
    <property type="molecule type" value="Genomic_DNA"/>
</dbReference>
<reference evidence="3 4" key="1">
    <citation type="submission" date="2019-05" db="EMBL/GenBank/DDBJ databases">
        <title>Emergence of the Ug99 lineage of the wheat stem rust pathogen through somatic hybridization.</title>
        <authorList>
            <person name="Li F."/>
            <person name="Upadhyaya N.M."/>
            <person name="Sperschneider J."/>
            <person name="Matny O."/>
            <person name="Nguyen-Phuc H."/>
            <person name="Mago R."/>
            <person name="Raley C."/>
            <person name="Miller M.E."/>
            <person name="Silverstein K.A.T."/>
            <person name="Henningsen E."/>
            <person name="Hirsch C.D."/>
            <person name="Visser B."/>
            <person name="Pretorius Z.A."/>
            <person name="Steffenson B.J."/>
            <person name="Schwessinger B."/>
            <person name="Dodds P.N."/>
            <person name="Figueroa M."/>
        </authorList>
    </citation>
    <scope>NUCLEOTIDE SEQUENCE [LARGE SCALE GENOMIC DNA]</scope>
    <source>
        <strain evidence="2">21-0</strain>
        <strain evidence="1 4">Ug99</strain>
    </source>
</reference>
<protein>
    <submittedName>
        <fullName evidence="1">Uncharacterized protein</fullName>
    </submittedName>
</protein>
<comment type="caution">
    <text evidence="1">The sequence shown here is derived from an EMBL/GenBank/DDBJ whole genome shotgun (WGS) entry which is preliminary data.</text>
</comment>
<evidence type="ECO:0000313" key="4">
    <source>
        <dbReference type="Proteomes" id="UP000325313"/>
    </source>
</evidence>
<dbReference type="AlphaFoldDB" id="A0A5B0LM03"/>
<dbReference type="Proteomes" id="UP000324748">
    <property type="component" value="Unassembled WGS sequence"/>
</dbReference>
<evidence type="ECO:0000313" key="1">
    <source>
        <dbReference type="EMBL" id="KAA1065269.1"/>
    </source>
</evidence>